<dbReference type="AlphaFoldDB" id="E8M432"/>
<feature type="transmembrane region" description="Helical" evidence="3">
    <location>
        <begin position="137"/>
        <end position="156"/>
    </location>
</feature>
<reference evidence="5 6" key="1">
    <citation type="journal article" date="2012" name="Int. J. Syst. Evol. Microbiol.">
        <title>Vibrio caribbeanicus sp. nov., isolated from the marine sponge Scleritoderma cyanea.</title>
        <authorList>
            <person name="Hoffmann M."/>
            <person name="Monday S.R."/>
            <person name="Allard M.W."/>
            <person name="Strain E.A."/>
            <person name="Whittaker P."/>
            <person name="Naum M."/>
            <person name="McCarthy P.J."/>
            <person name="Lopez J.V."/>
            <person name="Fischer M."/>
            <person name="Brown E.W."/>
        </authorList>
    </citation>
    <scope>NUCLEOTIDE SEQUENCE [LARGE SCALE GENOMIC DNA]</scope>
    <source>
        <strain evidence="6">DSMZ 21326</strain>
    </source>
</reference>
<evidence type="ECO:0000256" key="3">
    <source>
        <dbReference type="SAM" id="Phobius"/>
    </source>
</evidence>
<dbReference type="InterPro" id="IPR016032">
    <property type="entry name" value="Sig_transdc_resp-reg_C-effctor"/>
</dbReference>
<proteinExistence type="predicted"/>
<evidence type="ECO:0000256" key="2">
    <source>
        <dbReference type="PROSITE-ProRule" id="PRU01091"/>
    </source>
</evidence>
<dbReference type="PROSITE" id="PS51755">
    <property type="entry name" value="OMPR_PHOB"/>
    <property type="match status" value="1"/>
</dbReference>
<dbReference type="GO" id="GO:0000160">
    <property type="term" value="P:phosphorelay signal transduction system"/>
    <property type="evidence" value="ECO:0007669"/>
    <property type="project" value="InterPro"/>
</dbReference>
<dbReference type="CDD" id="cd00383">
    <property type="entry name" value="trans_reg_C"/>
    <property type="match status" value="1"/>
</dbReference>
<organism evidence="5 6">
    <name type="scientific">Vibrio sinaloensis DSM 21326</name>
    <dbReference type="NCBI Taxonomy" id="945550"/>
    <lineage>
        <taxon>Bacteria</taxon>
        <taxon>Pseudomonadati</taxon>
        <taxon>Pseudomonadota</taxon>
        <taxon>Gammaproteobacteria</taxon>
        <taxon>Vibrionales</taxon>
        <taxon>Vibrionaceae</taxon>
        <taxon>Vibrio</taxon>
        <taxon>Vibrio oreintalis group</taxon>
    </lineage>
</organism>
<dbReference type="GO" id="GO:0003677">
    <property type="term" value="F:DNA binding"/>
    <property type="evidence" value="ECO:0007669"/>
    <property type="project" value="UniProtKB-UniRule"/>
</dbReference>
<evidence type="ECO:0000259" key="4">
    <source>
        <dbReference type="PROSITE" id="PS51755"/>
    </source>
</evidence>
<dbReference type="GO" id="GO:0006355">
    <property type="term" value="P:regulation of DNA-templated transcription"/>
    <property type="evidence" value="ECO:0007669"/>
    <property type="project" value="InterPro"/>
</dbReference>
<keyword evidence="1 2" id="KW-0238">DNA-binding</keyword>
<name>E8M432_PHOS4</name>
<dbReference type="RefSeq" id="WP_008074915.1">
    <property type="nucleotide sequence ID" value="NZ_AEVT01000025.1"/>
</dbReference>
<dbReference type="Pfam" id="PF00486">
    <property type="entry name" value="Trans_reg_C"/>
    <property type="match status" value="1"/>
</dbReference>
<gene>
    <name evidence="5" type="ORF">VISI1226_14218</name>
</gene>
<sequence length="221" mass="24655">MLIINQTYRLNLLSGFIENLSTGHKASLGTNETALLQYMVDNPHRALSKSELLEHVWHQKGVIVEESSLLHCVSSCRKAIGDSGEIITTVRGVGYQFNGQVSSEEEGEEVPEPAPQPEILQPQVVEAEESQIKKRNLICISLFTLAAVVSFALFSFTRSPWVQADYQEQRFIGCTIQANTQDKPIVMTNVRMFTTNNQVILVDADGHSISYLVDEVEVQCE</sequence>
<accession>E8M432</accession>
<feature type="domain" description="OmpR/PhoB-type" evidence="4">
    <location>
        <begin position="1"/>
        <end position="99"/>
    </location>
</feature>
<dbReference type="InterPro" id="IPR036388">
    <property type="entry name" value="WH-like_DNA-bd_sf"/>
</dbReference>
<dbReference type="Proteomes" id="UP000006228">
    <property type="component" value="Unassembled WGS sequence"/>
</dbReference>
<keyword evidence="3" id="KW-1133">Transmembrane helix</keyword>
<keyword evidence="3" id="KW-0472">Membrane</keyword>
<dbReference type="SUPFAM" id="SSF46894">
    <property type="entry name" value="C-terminal effector domain of the bipartite response regulators"/>
    <property type="match status" value="1"/>
</dbReference>
<keyword evidence="3" id="KW-0812">Transmembrane</keyword>
<dbReference type="Gene3D" id="1.10.10.10">
    <property type="entry name" value="Winged helix-like DNA-binding domain superfamily/Winged helix DNA-binding domain"/>
    <property type="match status" value="1"/>
</dbReference>
<dbReference type="SMART" id="SM00862">
    <property type="entry name" value="Trans_reg_C"/>
    <property type="match status" value="1"/>
</dbReference>
<dbReference type="eggNOG" id="COG3710">
    <property type="taxonomic scope" value="Bacteria"/>
</dbReference>
<evidence type="ECO:0000313" key="6">
    <source>
        <dbReference type="Proteomes" id="UP000006228"/>
    </source>
</evidence>
<dbReference type="EMBL" id="AEVT01000025">
    <property type="protein sequence ID" value="EGA71215.1"/>
    <property type="molecule type" value="Genomic_DNA"/>
</dbReference>
<dbReference type="GeneID" id="95568395"/>
<dbReference type="OrthoDB" id="5872601at2"/>
<evidence type="ECO:0000313" key="5">
    <source>
        <dbReference type="EMBL" id="EGA71215.1"/>
    </source>
</evidence>
<comment type="caution">
    <text evidence="5">The sequence shown here is derived from an EMBL/GenBank/DDBJ whole genome shotgun (WGS) entry which is preliminary data.</text>
</comment>
<feature type="DNA-binding region" description="OmpR/PhoB-type" evidence="2">
    <location>
        <begin position="1"/>
        <end position="99"/>
    </location>
</feature>
<evidence type="ECO:0000256" key="1">
    <source>
        <dbReference type="ARBA" id="ARBA00023125"/>
    </source>
</evidence>
<protein>
    <submittedName>
        <fullName evidence="5">Transcription activator ToxR</fullName>
    </submittedName>
</protein>
<dbReference type="InterPro" id="IPR001867">
    <property type="entry name" value="OmpR/PhoB-type_DNA-bd"/>
</dbReference>